<feature type="transmembrane region" description="Helical" evidence="1">
    <location>
        <begin position="104"/>
        <end position="129"/>
    </location>
</feature>
<keyword evidence="1" id="KW-0472">Membrane</keyword>
<accession>A0ABS7DB16</accession>
<gene>
    <name evidence="2" type="ORF">K0T92_20695</name>
</gene>
<feature type="transmembrane region" description="Helical" evidence="1">
    <location>
        <begin position="63"/>
        <end position="83"/>
    </location>
</feature>
<feature type="transmembrane region" description="Helical" evidence="1">
    <location>
        <begin position="18"/>
        <end position="38"/>
    </location>
</feature>
<evidence type="ECO:0000256" key="1">
    <source>
        <dbReference type="SAM" id="Phobius"/>
    </source>
</evidence>
<dbReference type="Pfam" id="PF12730">
    <property type="entry name" value="ABC2_membrane_4"/>
    <property type="match status" value="1"/>
</dbReference>
<sequence length="253" mass="28058">MDNLIQSELFKLRKNRSFWTLIFIIMGLAAAFVVLSYIDSRMDQEAEVKGIDYFMNTIIGNNYMIKFSLPILAGFFIASEYSTGVMKTIASSGNSRLRIYMAKLFVLSFGGIVISLVLPFTLLTIGTLLSGFGELPDGSSLAYVLRVTGLTFLYAIAFASIVAVFSTIFAESGKTIGMGLVFFMFIDTILFLLGNFAPFVRTIDDNMVFKLSQEIDALNMDNGMLFKLIAVPVITYIVLGSLGAWIYTKKEIK</sequence>
<name>A0ABS7DB16_9BACL</name>
<keyword evidence="1" id="KW-1133">Transmembrane helix</keyword>
<comment type="caution">
    <text evidence="2">The sequence shown here is derived from an EMBL/GenBank/DDBJ whole genome shotgun (WGS) entry which is preliminary data.</text>
</comment>
<feature type="transmembrane region" description="Helical" evidence="1">
    <location>
        <begin position="149"/>
        <end position="169"/>
    </location>
</feature>
<dbReference type="EMBL" id="JAHZIJ010000020">
    <property type="protein sequence ID" value="MBW7477138.1"/>
    <property type="molecule type" value="Genomic_DNA"/>
</dbReference>
<evidence type="ECO:0000313" key="2">
    <source>
        <dbReference type="EMBL" id="MBW7477138.1"/>
    </source>
</evidence>
<keyword evidence="3" id="KW-1185">Reference proteome</keyword>
<dbReference type="PANTHER" id="PTHR37305">
    <property type="entry name" value="INTEGRAL MEMBRANE PROTEIN-RELATED"/>
    <property type="match status" value="1"/>
</dbReference>
<feature type="transmembrane region" description="Helical" evidence="1">
    <location>
        <begin position="224"/>
        <end position="247"/>
    </location>
</feature>
<proteinExistence type="predicted"/>
<feature type="transmembrane region" description="Helical" evidence="1">
    <location>
        <begin position="176"/>
        <end position="197"/>
    </location>
</feature>
<dbReference type="Proteomes" id="UP000812277">
    <property type="component" value="Unassembled WGS sequence"/>
</dbReference>
<organism evidence="2 3">
    <name type="scientific">Paenibacillus oenotherae</name>
    <dbReference type="NCBI Taxonomy" id="1435645"/>
    <lineage>
        <taxon>Bacteria</taxon>
        <taxon>Bacillati</taxon>
        <taxon>Bacillota</taxon>
        <taxon>Bacilli</taxon>
        <taxon>Bacillales</taxon>
        <taxon>Paenibacillaceae</taxon>
        <taxon>Paenibacillus</taxon>
    </lineage>
</organism>
<dbReference type="RefSeq" id="WP_219874385.1">
    <property type="nucleotide sequence ID" value="NZ_JAHZIJ010000020.1"/>
</dbReference>
<dbReference type="PANTHER" id="PTHR37305:SF1">
    <property type="entry name" value="MEMBRANE PROTEIN"/>
    <property type="match status" value="1"/>
</dbReference>
<evidence type="ECO:0000313" key="3">
    <source>
        <dbReference type="Proteomes" id="UP000812277"/>
    </source>
</evidence>
<protein>
    <submittedName>
        <fullName evidence="2">ABC transporter permease</fullName>
    </submittedName>
</protein>
<keyword evidence="1" id="KW-0812">Transmembrane</keyword>
<reference evidence="2 3" key="1">
    <citation type="submission" date="2021-07" db="EMBL/GenBank/DDBJ databases">
        <title>Paenibacillus radiodurans sp. nov., isolated from the southeastern edge of Tengger Desert.</title>
        <authorList>
            <person name="Zhang G."/>
        </authorList>
    </citation>
    <scope>NUCLEOTIDE SEQUENCE [LARGE SCALE GENOMIC DNA]</scope>
    <source>
        <strain evidence="2 3">DT7-4</strain>
    </source>
</reference>